<evidence type="ECO:0000313" key="3">
    <source>
        <dbReference type="Proteomes" id="UP000663828"/>
    </source>
</evidence>
<protein>
    <submittedName>
        <fullName evidence="1">Uncharacterized protein</fullName>
    </submittedName>
</protein>
<dbReference type="AlphaFoldDB" id="A0A813NXK6"/>
<dbReference type="Proteomes" id="UP000663852">
    <property type="component" value="Unassembled WGS sequence"/>
</dbReference>
<keyword evidence="3" id="KW-1185">Reference proteome</keyword>
<dbReference type="Proteomes" id="UP000663828">
    <property type="component" value="Unassembled WGS sequence"/>
</dbReference>
<evidence type="ECO:0000313" key="2">
    <source>
        <dbReference type="EMBL" id="CAF0744017.1"/>
    </source>
</evidence>
<reference evidence="1" key="1">
    <citation type="submission" date="2021-02" db="EMBL/GenBank/DDBJ databases">
        <authorList>
            <person name="Nowell W R."/>
        </authorList>
    </citation>
    <scope>NUCLEOTIDE SEQUENCE</scope>
</reference>
<evidence type="ECO:0000313" key="4">
    <source>
        <dbReference type="Proteomes" id="UP000663852"/>
    </source>
</evidence>
<evidence type="ECO:0000313" key="1">
    <source>
        <dbReference type="EMBL" id="CAF0742187.1"/>
    </source>
</evidence>
<comment type="caution">
    <text evidence="1">The sequence shown here is derived from an EMBL/GenBank/DDBJ whole genome shotgun (WGS) entry which is preliminary data.</text>
</comment>
<gene>
    <name evidence="1" type="ORF">EDS130_LOCUS1802</name>
    <name evidence="2" type="ORF">XAT740_LOCUS55</name>
</gene>
<accession>A0A813NXK6</accession>
<name>A0A813NXK6_ADIRI</name>
<dbReference type="EMBL" id="CAJNOR010000002">
    <property type="protein sequence ID" value="CAF0744017.1"/>
    <property type="molecule type" value="Genomic_DNA"/>
</dbReference>
<dbReference type="EMBL" id="CAJNOJ010000004">
    <property type="protein sequence ID" value="CAF0742187.1"/>
    <property type="molecule type" value="Genomic_DNA"/>
</dbReference>
<organism evidence="1 4">
    <name type="scientific">Adineta ricciae</name>
    <name type="common">Rotifer</name>
    <dbReference type="NCBI Taxonomy" id="249248"/>
    <lineage>
        <taxon>Eukaryota</taxon>
        <taxon>Metazoa</taxon>
        <taxon>Spiralia</taxon>
        <taxon>Gnathifera</taxon>
        <taxon>Rotifera</taxon>
        <taxon>Eurotatoria</taxon>
        <taxon>Bdelloidea</taxon>
        <taxon>Adinetida</taxon>
        <taxon>Adinetidae</taxon>
        <taxon>Adineta</taxon>
    </lineage>
</organism>
<sequence length="243" mass="28045">MTGDYHSINKTHDIVRILKLNKTFHIDDASVIVSDFNGTFRLPKDDPAYDQPFNRYWPRDDRELETERFMLNVHGTFYEAGREAGYVGIRPIATHSKKIMDFASWRGIVILTGTKQNASFDGHYFPTSRGNDQWFGMIEDLWKLGKPRGEGALWKENYVNTNEISLTYLMTGYDKKTVSITADTNINVTLQVNVELHGWHNYKPMQAIAGSTIHYVFSDGYSDHWIRAVVERACTITISFKYQ</sequence>
<dbReference type="OrthoDB" id="6064973at2759"/>
<proteinExistence type="predicted"/>